<dbReference type="Pfam" id="PF05667">
    <property type="entry name" value="CCDC22_CC"/>
    <property type="match status" value="1"/>
</dbReference>
<dbReference type="InterPro" id="IPR008530">
    <property type="entry name" value="CCDC22"/>
</dbReference>
<dbReference type="AlphaFoldDB" id="A0A8R1XVP8"/>
<evidence type="ECO:0000256" key="3">
    <source>
        <dbReference type="SAM" id="Coils"/>
    </source>
</evidence>
<organism evidence="6 7">
    <name type="scientific">Onchocerca volvulus</name>
    <dbReference type="NCBI Taxonomy" id="6282"/>
    <lineage>
        <taxon>Eukaryota</taxon>
        <taxon>Metazoa</taxon>
        <taxon>Ecdysozoa</taxon>
        <taxon>Nematoda</taxon>
        <taxon>Chromadorea</taxon>
        <taxon>Rhabditida</taxon>
        <taxon>Spirurina</taxon>
        <taxon>Spiruromorpha</taxon>
        <taxon>Filarioidea</taxon>
        <taxon>Onchocercidae</taxon>
        <taxon>Onchocerca</taxon>
    </lineage>
</organism>
<accession>A0A8R1XVP8</accession>
<evidence type="ECO:0000256" key="1">
    <source>
        <dbReference type="ARBA" id="ARBA00006438"/>
    </source>
</evidence>
<name>A0A8R1XVP8_ONCVO</name>
<keyword evidence="7" id="KW-1185">Reference proteome</keyword>
<dbReference type="EnsemblMetazoa" id="OVOC5171.1">
    <property type="protein sequence ID" value="OVOC5171.1"/>
    <property type="gene ID" value="WBGene00241980"/>
</dbReference>
<dbReference type="PANTHER" id="PTHR15668:SF4">
    <property type="entry name" value="COILED-COIL DOMAIN-CONTAINING PROTEIN 22"/>
    <property type="match status" value="1"/>
</dbReference>
<dbReference type="PANTHER" id="PTHR15668">
    <property type="entry name" value="JM1 PROTEIN"/>
    <property type="match status" value="1"/>
</dbReference>
<sequence>MDVVDGQIVNTLCRLDPNFFDGLQEIPNNIAELDTETFYRAIVTLVWSCKQSTRKEIPSTLLPQNMSAKFRCVTTVVNAVKANFSFIVSIGVRDPVDYHMLLYGRSKELRNILIGLMEKLPKDSPVVTSMDGTAYPLTDLIRSVNRGEKDNKKCLTRYSSAQKETWALSTRVDFIGFCGDVMAALHYNDWRYRHSAFVCSLLENNAVNNNNTAQNCRSVRDEIPAILHLRYPSINKQMKPKLKSKPILSPELQKKRKTKDEQEINEVSKMEVEKSEILNKLLNEAMALTAYVDSKKIAENKMLSDEAERLLTLQSRKLREAEIDERLKKLLENPDALLKLESYIDGSNERMQHLQNLWLRAKAEKDEEVKMARLAALSSDFTLPYRNRETSAKDTKLIENELAGRKKTLEKLKKQVESREEKQINRNIYMKHIFDIVGNIRKQQNEINKIAIENLCLQKEIKSNAGKLERSFTVVEGKLYKDVEKDASMQKAYRLLMKIHGECSSVITGIDSSGQLEREIEELNDQIAMQHQKNTDEKFECIVNDWMEIKKENVALKELLFKKYDY</sequence>
<dbReference type="EMBL" id="CMVM020000149">
    <property type="status" value="NOT_ANNOTATED_CDS"/>
    <property type="molecule type" value="Genomic_DNA"/>
</dbReference>
<evidence type="ECO:0000259" key="4">
    <source>
        <dbReference type="Pfam" id="PF05667"/>
    </source>
</evidence>
<dbReference type="GO" id="GO:0097602">
    <property type="term" value="F:cullin family protein binding"/>
    <property type="evidence" value="ECO:0007669"/>
    <property type="project" value="TreeGrafter"/>
</dbReference>
<feature type="coiled-coil region" evidence="3">
    <location>
        <begin position="402"/>
        <end position="460"/>
    </location>
</feature>
<dbReference type="Pfam" id="PF21674">
    <property type="entry name" value="CCDC22_N"/>
    <property type="match status" value="1"/>
</dbReference>
<evidence type="ECO:0000313" key="7">
    <source>
        <dbReference type="Proteomes" id="UP000024404"/>
    </source>
</evidence>
<protein>
    <recommendedName>
        <fullName evidence="2">Coiled-coil domain-containing protein 22 homolog</fullName>
    </recommendedName>
</protein>
<reference evidence="6" key="2">
    <citation type="submission" date="2022-06" db="UniProtKB">
        <authorList>
            <consortium name="EnsemblMetazoa"/>
        </authorList>
    </citation>
    <scope>IDENTIFICATION</scope>
</reference>
<reference evidence="7" key="1">
    <citation type="submission" date="2013-10" db="EMBL/GenBank/DDBJ databases">
        <title>Genome sequencing of Onchocerca volvulus.</title>
        <authorList>
            <person name="Cotton J."/>
            <person name="Tsai J."/>
            <person name="Stanley E."/>
            <person name="Tracey A."/>
            <person name="Holroyd N."/>
            <person name="Lustigman S."/>
            <person name="Berriman M."/>
        </authorList>
    </citation>
    <scope>NUCLEOTIDE SEQUENCE</scope>
</reference>
<proteinExistence type="inferred from homology"/>
<dbReference type="InterPro" id="IPR048349">
    <property type="entry name" value="CCDC22_N"/>
</dbReference>
<comment type="similarity">
    <text evidence="1">Belongs to the CCDC22 family.</text>
</comment>
<dbReference type="GO" id="GO:2000060">
    <property type="term" value="P:positive regulation of ubiquitin-dependent protein catabolic process"/>
    <property type="evidence" value="ECO:0007669"/>
    <property type="project" value="TreeGrafter"/>
</dbReference>
<feature type="domain" description="CCDC22 N-terminal" evidence="5">
    <location>
        <begin position="1"/>
        <end position="121"/>
    </location>
</feature>
<dbReference type="Proteomes" id="UP000024404">
    <property type="component" value="Unassembled WGS sequence"/>
</dbReference>
<dbReference type="InterPro" id="IPR048348">
    <property type="entry name" value="CCDC22_CC"/>
</dbReference>
<feature type="domain" description="CCDC22 coiled-coil" evidence="4">
    <location>
        <begin position="253"/>
        <end position="533"/>
    </location>
</feature>
<evidence type="ECO:0000259" key="5">
    <source>
        <dbReference type="Pfam" id="PF21674"/>
    </source>
</evidence>
<evidence type="ECO:0000256" key="2">
    <source>
        <dbReference type="ARBA" id="ARBA00017553"/>
    </source>
</evidence>
<evidence type="ECO:0000313" key="6">
    <source>
        <dbReference type="EnsemblMetazoa" id="OVOC5171.1"/>
    </source>
</evidence>
<dbReference type="OMA" id="EFLVRCI"/>
<keyword evidence="3" id="KW-0175">Coiled coil</keyword>